<dbReference type="PANTHER" id="PTHR11364">
    <property type="entry name" value="THIOSULFATE SULFERTANSFERASE"/>
    <property type="match status" value="1"/>
</dbReference>
<keyword evidence="1" id="KW-0808">Transferase</keyword>
<dbReference type="PANTHER" id="PTHR11364:SF27">
    <property type="entry name" value="SULFURTRANSFERASE"/>
    <property type="match status" value="1"/>
</dbReference>
<feature type="domain" description="Rhodanese" evidence="4">
    <location>
        <begin position="86"/>
        <end position="181"/>
    </location>
</feature>
<evidence type="ECO:0000256" key="2">
    <source>
        <dbReference type="ARBA" id="ARBA00022737"/>
    </source>
</evidence>
<dbReference type="Gene3D" id="3.40.250.10">
    <property type="entry name" value="Rhodanese-like domain"/>
    <property type="match status" value="2"/>
</dbReference>
<comment type="caution">
    <text evidence="5">The sequence shown here is derived from an EMBL/GenBank/DDBJ whole genome shotgun (WGS) entry which is preliminary data.</text>
</comment>
<dbReference type="InterPro" id="IPR036873">
    <property type="entry name" value="Rhodanese-like_dom_sf"/>
</dbReference>
<protein>
    <recommendedName>
        <fullName evidence="4">Rhodanese domain-containing protein</fullName>
    </recommendedName>
</protein>
<dbReference type="InterPro" id="IPR001763">
    <property type="entry name" value="Rhodanese-like_dom"/>
</dbReference>
<evidence type="ECO:0000259" key="4">
    <source>
        <dbReference type="PROSITE" id="PS50206"/>
    </source>
</evidence>
<dbReference type="CDD" id="cd01449">
    <property type="entry name" value="TST_Repeat_2"/>
    <property type="match status" value="1"/>
</dbReference>
<sequence length="345" mass="38082">MLLHVRPPASILRSCPGALSPRTPLISRRTIASHFNLSAYLITPAELSAALKKNSSSKISTAPRIVPLCATWFLPNDPLKRTGWNEFKSIRIPRAKFFDIDKISDTSSPYPHMLPSADLFARAMRRLGIRREDTVVVYDSKDLGIFSAPRVAWTFKVFGHPDVHILNNFKVWCDDGYPTESGMLEKLEAVDYPVPELDKDKVAAFEDVRDVARQQSGALSPRSVQILDARSRGRWEGKEPEPRPGLPSGHIPSSVSVPVSELLDPERKTLLPPSELQALFKQKGVDPSIPTISSCGTGITAAVIDAALEEAGFAERGRRIYDGSWTEWASRAKQDGMEDALIGKA</sequence>
<dbReference type="SMART" id="SM00450">
    <property type="entry name" value="RHOD"/>
    <property type="match status" value="2"/>
</dbReference>
<keyword evidence="2" id="KW-0677">Repeat</keyword>
<dbReference type="PROSITE" id="PS50206">
    <property type="entry name" value="RHODANESE_3"/>
    <property type="match status" value="2"/>
</dbReference>
<evidence type="ECO:0000256" key="3">
    <source>
        <dbReference type="SAM" id="MobiDB-lite"/>
    </source>
</evidence>
<reference evidence="5" key="1">
    <citation type="submission" date="2022-10" db="EMBL/GenBank/DDBJ databases">
        <title>Culturing micro-colonial fungi from biological soil crusts in the Mojave desert and describing Neophaeococcomyces mojavensis, and introducing the new genera and species Taxawa tesnikishii.</title>
        <authorList>
            <person name="Kurbessoian T."/>
            <person name="Stajich J.E."/>
        </authorList>
    </citation>
    <scope>NUCLEOTIDE SEQUENCE</scope>
    <source>
        <strain evidence="5">TK_1</strain>
    </source>
</reference>
<evidence type="ECO:0000256" key="1">
    <source>
        <dbReference type="ARBA" id="ARBA00022679"/>
    </source>
</evidence>
<organism evidence="5 6">
    <name type="scientific">Coniosporium apollinis</name>
    <dbReference type="NCBI Taxonomy" id="61459"/>
    <lineage>
        <taxon>Eukaryota</taxon>
        <taxon>Fungi</taxon>
        <taxon>Dikarya</taxon>
        <taxon>Ascomycota</taxon>
        <taxon>Pezizomycotina</taxon>
        <taxon>Dothideomycetes</taxon>
        <taxon>Dothideomycetes incertae sedis</taxon>
        <taxon>Coniosporium</taxon>
    </lineage>
</organism>
<accession>A0ABQ9NKL8</accession>
<evidence type="ECO:0000313" key="5">
    <source>
        <dbReference type="EMBL" id="KAJ9659984.1"/>
    </source>
</evidence>
<feature type="region of interest" description="Disordered" evidence="3">
    <location>
        <begin position="230"/>
        <end position="256"/>
    </location>
</feature>
<feature type="compositionally biased region" description="Basic and acidic residues" evidence="3">
    <location>
        <begin position="230"/>
        <end position="242"/>
    </location>
</feature>
<dbReference type="EMBL" id="JAPDRL010000070">
    <property type="protein sequence ID" value="KAJ9659984.1"/>
    <property type="molecule type" value="Genomic_DNA"/>
</dbReference>
<evidence type="ECO:0000313" key="6">
    <source>
        <dbReference type="Proteomes" id="UP001172684"/>
    </source>
</evidence>
<proteinExistence type="predicted"/>
<dbReference type="InterPro" id="IPR045078">
    <property type="entry name" value="TST/MPST-like"/>
</dbReference>
<gene>
    <name evidence="5" type="ORF">H2201_007089</name>
</gene>
<dbReference type="SUPFAM" id="SSF52821">
    <property type="entry name" value="Rhodanese/Cell cycle control phosphatase"/>
    <property type="match status" value="2"/>
</dbReference>
<feature type="domain" description="Rhodanese" evidence="4">
    <location>
        <begin position="220"/>
        <end position="337"/>
    </location>
</feature>
<keyword evidence="6" id="KW-1185">Reference proteome</keyword>
<dbReference type="Proteomes" id="UP001172684">
    <property type="component" value="Unassembled WGS sequence"/>
</dbReference>
<dbReference type="CDD" id="cd01448">
    <property type="entry name" value="TST_Repeat_1"/>
    <property type="match status" value="1"/>
</dbReference>
<name>A0ABQ9NKL8_9PEZI</name>
<dbReference type="Pfam" id="PF00581">
    <property type="entry name" value="Rhodanese"/>
    <property type="match status" value="1"/>
</dbReference>